<dbReference type="AlphaFoldDB" id="A0A8H3QTJ9"/>
<evidence type="ECO:0000313" key="5">
    <source>
        <dbReference type="Proteomes" id="UP000615446"/>
    </source>
</evidence>
<feature type="region of interest" description="Disordered" evidence="1">
    <location>
        <begin position="134"/>
        <end position="165"/>
    </location>
</feature>
<evidence type="ECO:0000256" key="3">
    <source>
        <dbReference type="SAM" id="SignalP"/>
    </source>
</evidence>
<proteinExistence type="predicted"/>
<organism evidence="4 5">
    <name type="scientific">Rhizophagus clarus</name>
    <dbReference type="NCBI Taxonomy" id="94130"/>
    <lineage>
        <taxon>Eukaryota</taxon>
        <taxon>Fungi</taxon>
        <taxon>Fungi incertae sedis</taxon>
        <taxon>Mucoromycota</taxon>
        <taxon>Glomeromycotina</taxon>
        <taxon>Glomeromycetes</taxon>
        <taxon>Glomerales</taxon>
        <taxon>Glomeraceae</taxon>
        <taxon>Rhizophagus</taxon>
    </lineage>
</organism>
<evidence type="ECO:0000256" key="1">
    <source>
        <dbReference type="SAM" id="MobiDB-lite"/>
    </source>
</evidence>
<evidence type="ECO:0000256" key="2">
    <source>
        <dbReference type="SAM" id="Phobius"/>
    </source>
</evidence>
<comment type="caution">
    <text evidence="4">The sequence shown here is derived from an EMBL/GenBank/DDBJ whole genome shotgun (WGS) entry which is preliminary data.</text>
</comment>
<evidence type="ECO:0000313" key="4">
    <source>
        <dbReference type="EMBL" id="GES90922.1"/>
    </source>
</evidence>
<keyword evidence="3" id="KW-0732">Signal</keyword>
<keyword evidence="2" id="KW-0812">Transmembrane</keyword>
<feature type="signal peptide" evidence="3">
    <location>
        <begin position="1"/>
        <end position="19"/>
    </location>
</feature>
<sequence>MKFFAFALVVIASAAFINAAPVNKRGDDSYGNKEAEKPYDPFYNPWATMICMIMDTVTITAMMMAMVTVMVMTVTVTKMMMATTMTITATRMTIATATTATATKMMIMVLMTNMMIIATTVDSGYGDDKKDDGYSSYDSYDNSKHDDYSDDYGYDNSKNDGKSGY</sequence>
<keyword evidence="2" id="KW-0472">Membrane</keyword>
<gene>
    <name evidence="4" type="ORF">RCL2_001775200</name>
</gene>
<reference evidence="4" key="1">
    <citation type="submission" date="2019-10" db="EMBL/GenBank/DDBJ databases">
        <title>Conservation and host-specific expression of non-tandemly repeated heterogenous ribosome RNA gene in arbuscular mycorrhizal fungi.</title>
        <authorList>
            <person name="Maeda T."/>
            <person name="Kobayashi Y."/>
            <person name="Nakagawa T."/>
            <person name="Ezawa T."/>
            <person name="Yamaguchi K."/>
            <person name="Bino T."/>
            <person name="Nishimoto Y."/>
            <person name="Shigenobu S."/>
            <person name="Kawaguchi M."/>
        </authorList>
    </citation>
    <scope>NUCLEOTIDE SEQUENCE</scope>
    <source>
        <strain evidence="4">HR1</strain>
    </source>
</reference>
<protein>
    <submittedName>
        <fullName evidence="4">Uncharacterized protein</fullName>
    </submittedName>
</protein>
<feature type="chain" id="PRO_5034377685" evidence="3">
    <location>
        <begin position="20"/>
        <end position="165"/>
    </location>
</feature>
<keyword evidence="2" id="KW-1133">Transmembrane helix</keyword>
<dbReference type="Proteomes" id="UP000615446">
    <property type="component" value="Unassembled WGS sequence"/>
</dbReference>
<accession>A0A8H3QTJ9</accession>
<name>A0A8H3QTJ9_9GLOM</name>
<feature type="transmembrane region" description="Helical" evidence="2">
    <location>
        <begin position="43"/>
        <end position="76"/>
    </location>
</feature>
<dbReference type="EMBL" id="BLAL01000197">
    <property type="protein sequence ID" value="GES90922.1"/>
    <property type="molecule type" value="Genomic_DNA"/>
</dbReference>